<dbReference type="InterPro" id="IPR001584">
    <property type="entry name" value="Integrase_cat-core"/>
</dbReference>
<dbReference type="OrthoDB" id="1909122at2759"/>
<protein>
    <submittedName>
        <fullName evidence="2">DNA/RNA polymerases superfamily protein</fullName>
    </submittedName>
</protein>
<dbReference type="InterPro" id="IPR056924">
    <property type="entry name" value="SH3_Tf2-1"/>
</dbReference>
<dbReference type="PANTHER" id="PTHR46148:SF44">
    <property type="entry name" value="GAG-POL POLYPROTEIN"/>
    <property type="match status" value="1"/>
</dbReference>
<dbReference type="InterPro" id="IPR036397">
    <property type="entry name" value="RNaseH_sf"/>
</dbReference>
<proteinExistence type="predicted"/>
<dbReference type="PROSITE" id="PS50994">
    <property type="entry name" value="INTEGRASE"/>
    <property type="match status" value="1"/>
</dbReference>
<dbReference type="Gene3D" id="3.30.420.10">
    <property type="entry name" value="Ribonuclease H-like superfamily/Ribonuclease H"/>
    <property type="match status" value="1"/>
</dbReference>
<dbReference type="AlphaFoldDB" id="A0A5B6VP75"/>
<feature type="domain" description="Integrase catalytic" evidence="1">
    <location>
        <begin position="20"/>
        <end position="127"/>
    </location>
</feature>
<sequence length="283" mass="32770">MVENGPIRVVADYYGSRVEMGVLPSTLRKKDVIQIIVDQKKDVIWIIVDQLMNSAHSTPARIDYSHNKLEKLFVSEIIRLHGVPLSIISDHDSRFTSLFWGKKHEALGTKLKFNTALHLQTDGQSERSSIKMASYESLYGQKYGTPLYWTELNLILEIEDKVNIILDCLKDSSDRHKSYANLKRKDIEFQVGEKYHHKKSSSFRRKGKLNPKFIVPYEVIESVGHVAYHLALLAEIEKIHNVFHVSMLRRYRSYPSHPDVTYSEEPDRILAGRLKNFKINGYL</sequence>
<dbReference type="GO" id="GO:0003676">
    <property type="term" value="F:nucleic acid binding"/>
    <property type="evidence" value="ECO:0007669"/>
    <property type="project" value="InterPro"/>
</dbReference>
<dbReference type="SUPFAM" id="SSF53098">
    <property type="entry name" value="Ribonuclease H-like"/>
    <property type="match status" value="1"/>
</dbReference>
<accession>A0A5B6VP75</accession>
<dbReference type="EMBL" id="SMMG02000006">
    <property type="protein sequence ID" value="KAA3470818.1"/>
    <property type="molecule type" value="Genomic_DNA"/>
</dbReference>
<evidence type="ECO:0000313" key="2">
    <source>
        <dbReference type="EMBL" id="KAA3470818.1"/>
    </source>
</evidence>
<reference evidence="3" key="1">
    <citation type="journal article" date="2019" name="Plant Biotechnol. J.">
        <title>Genome sequencing of the Australian wild diploid species Gossypium australe highlights disease resistance and delayed gland morphogenesis.</title>
        <authorList>
            <person name="Cai Y."/>
            <person name="Cai X."/>
            <person name="Wang Q."/>
            <person name="Wang P."/>
            <person name="Zhang Y."/>
            <person name="Cai C."/>
            <person name="Xu Y."/>
            <person name="Wang K."/>
            <person name="Zhou Z."/>
            <person name="Wang C."/>
            <person name="Geng S."/>
            <person name="Li B."/>
            <person name="Dong Q."/>
            <person name="Hou Y."/>
            <person name="Wang H."/>
            <person name="Ai P."/>
            <person name="Liu Z."/>
            <person name="Yi F."/>
            <person name="Sun M."/>
            <person name="An G."/>
            <person name="Cheng J."/>
            <person name="Zhang Y."/>
            <person name="Shi Q."/>
            <person name="Xie Y."/>
            <person name="Shi X."/>
            <person name="Chang Y."/>
            <person name="Huang F."/>
            <person name="Chen Y."/>
            <person name="Hong S."/>
            <person name="Mi L."/>
            <person name="Sun Q."/>
            <person name="Zhang L."/>
            <person name="Zhou B."/>
            <person name="Peng R."/>
            <person name="Zhang X."/>
            <person name="Liu F."/>
        </authorList>
    </citation>
    <scope>NUCLEOTIDE SEQUENCE [LARGE SCALE GENOMIC DNA]</scope>
    <source>
        <strain evidence="3">cv. PA1801</strain>
    </source>
</reference>
<name>A0A5B6VP75_9ROSI</name>
<comment type="caution">
    <text evidence="2">The sequence shown here is derived from an EMBL/GenBank/DDBJ whole genome shotgun (WGS) entry which is preliminary data.</text>
</comment>
<keyword evidence="3" id="KW-1185">Reference proteome</keyword>
<dbReference type="Proteomes" id="UP000325315">
    <property type="component" value="Unassembled WGS sequence"/>
</dbReference>
<gene>
    <name evidence="2" type="ORF">EPI10_016496</name>
</gene>
<evidence type="ECO:0000313" key="3">
    <source>
        <dbReference type="Proteomes" id="UP000325315"/>
    </source>
</evidence>
<dbReference type="PANTHER" id="PTHR46148">
    <property type="entry name" value="CHROMO DOMAIN-CONTAINING PROTEIN"/>
    <property type="match status" value="1"/>
</dbReference>
<organism evidence="2 3">
    <name type="scientific">Gossypium australe</name>
    <dbReference type="NCBI Taxonomy" id="47621"/>
    <lineage>
        <taxon>Eukaryota</taxon>
        <taxon>Viridiplantae</taxon>
        <taxon>Streptophyta</taxon>
        <taxon>Embryophyta</taxon>
        <taxon>Tracheophyta</taxon>
        <taxon>Spermatophyta</taxon>
        <taxon>Magnoliopsida</taxon>
        <taxon>eudicotyledons</taxon>
        <taxon>Gunneridae</taxon>
        <taxon>Pentapetalae</taxon>
        <taxon>rosids</taxon>
        <taxon>malvids</taxon>
        <taxon>Malvales</taxon>
        <taxon>Malvaceae</taxon>
        <taxon>Malvoideae</taxon>
        <taxon>Gossypium</taxon>
    </lineage>
</organism>
<dbReference type="InterPro" id="IPR012337">
    <property type="entry name" value="RNaseH-like_sf"/>
</dbReference>
<dbReference type="Pfam" id="PF24626">
    <property type="entry name" value="SH3_Tf2-1"/>
    <property type="match status" value="1"/>
</dbReference>
<dbReference type="GO" id="GO:0015074">
    <property type="term" value="P:DNA integration"/>
    <property type="evidence" value="ECO:0007669"/>
    <property type="project" value="InterPro"/>
</dbReference>
<evidence type="ECO:0000259" key="1">
    <source>
        <dbReference type="PROSITE" id="PS50994"/>
    </source>
</evidence>